<evidence type="ECO:0000313" key="2">
    <source>
        <dbReference type="Proteomes" id="UP000589085"/>
    </source>
</evidence>
<dbReference type="Pfam" id="PF07030">
    <property type="entry name" value="Phage_Mu_Gp36"/>
    <property type="match status" value="1"/>
</dbReference>
<dbReference type="InterPro" id="IPR009752">
    <property type="entry name" value="Phage_Mu_GpJ"/>
</dbReference>
<reference evidence="1 2" key="1">
    <citation type="submission" date="2020-04" db="EMBL/GenBank/DDBJ databases">
        <title>Description of novel Gluconacetobacter.</title>
        <authorList>
            <person name="Sombolestani A."/>
        </authorList>
    </citation>
    <scope>NUCLEOTIDE SEQUENCE [LARGE SCALE GENOMIC DNA]</scope>
    <source>
        <strain evidence="1 2">LMG 19747</strain>
    </source>
</reference>
<gene>
    <name evidence="1" type="ORF">HLH48_07865</name>
</gene>
<name>A0A7W4IC08_9PROT</name>
<dbReference type="RefSeq" id="WP_182996951.1">
    <property type="nucleotide sequence ID" value="NZ_JABEQJ010000008.1"/>
</dbReference>
<sequence length="139" mass="14869">MSYATQADMVTAFGEAELISVTTPEGAEQVAIDPSQVTMALNVASDEMDSYLRRRYAVPVAATSPVLTRYCCVLARWVLWGKSNTSPSEALRADRKDAIAWLSAVNNGSVTLDGAVPLNVGTDFSQVATRPPAFRGICP</sequence>
<organism evidence="1 2">
    <name type="scientific">Gluconacetobacter sacchari</name>
    <dbReference type="NCBI Taxonomy" id="92759"/>
    <lineage>
        <taxon>Bacteria</taxon>
        <taxon>Pseudomonadati</taxon>
        <taxon>Pseudomonadota</taxon>
        <taxon>Alphaproteobacteria</taxon>
        <taxon>Acetobacterales</taxon>
        <taxon>Acetobacteraceae</taxon>
        <taxon>Gluconacetobacter</taxon>
    </lineage>
</organism>
<comment type="caution">
    <text evidence="1">The sequence shown here is derived from an EMBL/GenBank/DDBJ whole genome shotgun (WGS) entry which is preliminary data.</text>
</comment>
<dbReference type="AlphaFoldDB" id="A0A7W4IC08"/>
<evidence type="ECO:0000313" key="1">
    <source>
        <dbReference type="EMBL" id="MBB2160089.1"/>
    </source>
</evidence>
<proteinExistence type="predicted"/>
<dbReference type="Proteomes" id="UP000589085">
    <property type="component" value="Unassembled WGS sequence"/>
</dbReference>
<dbReference type="EMBL" id="JABEQJ010000008">
    <property type="protein sequence ID" value="MBB2160089.1"/>
    <property type="molecule type" value="Genomic_DNA"/>
</dbReference>
<accession>A0A7W4IC08</accession>
<protein>
    <submittedName>
        <fullName evidence="1">DUF1320 domain-containing protein</fullName>
    </submittedName>
</protein>